<organism evidence="16">
    <name type="scientific">Phaeomonas parva</name>
    <dbReference type="NCBI Taxonomy" id="124430"/>
    <lineage>
        <taxon>Eukaryota</taxon>
        <taxon>Sar</taxon>
        <taxon>Stramenopiles</taxon>
        <taxon>Ochrophyta</taxon>
        <taxon>Pinguiophyceae</taxon>
        <taxon>Pinguiochrysidales</taxon>
        <taxon>Pinguiochrysidaceae</taxon>
        <taxon>Phaeomonas</taxon>
    </lineage>
</organism>
<keyword evidence="7" id="KW-0560">Oxidoreductase</keyword>
<evidence type="ECO:0000256" key="10">
    <source>
        <dbReference type="ARBA" id="ARBA00039063"/>
    </source>
</evidence>
<evidence type="ECO:0000256" key="11">
    <source>
        <dbReference type="ARBA" id="ARBA00040313"/>
    </source>
</evidence>
<comment type="catalytic activity">
    <reaction evidence="12">
        <text>2 Fe(II)-[cytochrome c] + H2O2 + 2 H(+) = 2 Fe(III)-[cytochrome c] + 2 H2O</text>
        <dbReference type="Rhea" id="RHEA:16581"/>
        <dbReference type="Rhea" id="RHEA-COMP:10350"/>
        <dbReference type="Rhea" id="RHEA-COMP:14399"/>
        <dbReference type="ChEBI" id="CHEBI:15377"/>
        <dbReference type="ChEBI" id="CHEBI:15378"/>
        <dbReference type="ChEBI" id="CHEBI:16240"/>
        <dbReference type="ChEBI" id="CHEBI:29033"/>
        <dbReference type="ChEBI" id="CHEBI:29034"/>
        <dbReference type="EC" id="1.11.1.5"/>
    </reaction>
</comment>
<dbReference type="PROSITE" id="PS00435">
    <property type="entry name" value="PEROXIDASE_1"/>
    <property type="match status" value="1"/>
</dbReference>
<evidence type="ECO:0000313" key="16">
    <source>
        <dbReference type="EMBL" id="CAD9259497.1"/>
    </source>
</evidence>
<keyword evidence="6" id="KW-0809">Transit peptide</keyword>
<evidence type="ECO:0000256" key="3">
    <source>
        <dbReference type="ARBA" id="ARBA00022559"/>
    </source>
</evidence>
<dbReference type="InterPro" id="IPR010255">
    <property type="entry name" value="Haem_peroxidase_sf"/>
</dbReference>
<dbReference type="FunFam" id="1.10.420.10:FF:000009">
    <property type="entry name" value="Ascorbate peroxidase"/>
    <property type="match status" value="1"/>
</dbReference>
<dbReference type="PRINTS" id="PR00458">
    <property type="entry name" value="PEROXIDASE"/>
</dbReference>
<dbReference type="EC" id="1.11.1.5" evidence="10"/>
<dbReference type="PANTHER" id="PTHR31356:SF58">
    <property type="entry name" value="CYTOCHROME C PEROXIDASE, MITOCHONDRIAL"/>
    <property type="match status" value="1"/>
</dbReference>
<dbReference type="GO" id="GO:0005759">
    <property type="term" value="C:mitochondrial matrix"/>
    <property type="evidence" value="ECO:0007669"/>
    <property type="project" value="UniProtKB-SubCell"/>
</dbReference>
<evidence type="ECO:0000256" key="12">
    <source>
        <dbReference type="ARBA" id="ARBA00049265"/>
    </source>
</evidence>
<evidence type="ECO:0000256" key="7">
    <source>
        <dbReference type="ARBA" id="ARBA00023002"/>
    </source>
</evidence>
<dbReference type="GO" id="GO:0046872">
    <property type="term" value="F:metal ion binding"/>
    <property type="evidence" value="ECO:0007669"/>
    <property type="project" value="UniProtKB-KW"/>
</dbReference>
<accession>A0A7S1XUV8</accession>
<name>A0A7S1XUV8_9STRA</name>
<reference evidence="16" key="1">
    <citation type="submission" date="2021-01" db="EMBL/GenBank/DDBJ databases">
        <authorList>
            <person name="Corre E."/>
            <person name="Pelletier E."/>
            <person name="Niang G."/>
            <person name="Scheremetjew M."/>
            <person name="Finn R."/>
            <person name="Kale V."/>
            <person name="Holt S."/>
            <person name="Cochrane G."/>
            <person name="Meng A."/>
            <person name="Brown T."/>
            <person name="Cohen L."/>
        </authorList>
    </citation>
    <scope>NUCLEOTIDE SEQUENCE</scope>
    <source>
        <strain evidence="16">CCMP2877</strain>
    </source>
</reference>
<evidence type="ECO:0000259" key="15">
    <source>
        <dbReference type="PROSITE" id="PS50873"/>
    </source>
</evidence>
<dbReference type="SUPFAM" id="SSF48113">
    <property type="entry name" value="Heme-dependent peroxidases"/>
    <property type="match status" value="1"/>
</dbReference>
<dbReference type="PANTHER" id="PTHR31356">
    <property type="entry name" value="THYLAKOID LUMENAL 29 KDA PROTEIN, CHLOROPLASTIC-RELATED"/>
    <property type="match status" value="1"/>
</dbReference>
<evidence type="ECO:0000256" key="5">
    <source>
        <dbReference type="ARBA" id="ARBA00022723"/>
    </source>
</evidence>
<keyword evidence="5" id="KW-0479">Metal-binding</keyword>
<comment type="similarity">
    <text evidence="13">Belongs to the peroxidase family.</text>
</comment>
<dbReference type="Gene3D" id="1.10.420.10">
    <property type="entry name" value="Peroxidase, domain 2"/>
    <property type="match status" value="1"/>
</dbReference>
<feature type="domain" description="Plant heme peroxidase family profile" evidence="15">
    <location>
        <begin position="106"/>
        <end position="310"/>
    </location>
</feature>
<dbReference type="GO" id="GO:0034599">
    <property type="term" value="P:cellular response to oxidative stress"/>
    <property type="evidence" value="ECO:0007669"/>
    <property type="project" value="InterPro"/>
</dbReference>
<evidence type="ECO:0000256" key="2">
    <source>
        <dbReference type="ARBA" id="ARBA00004569"/>
    </source>
</evidence>
<dbReference type="PRINTS" id="PR00459">
    <property type="entry name" value="ASPEROXIDASE"/>
</dbReference>
<dbReference type="PROSITE" id="PS00436">
    <property type="entry name" value="PEROXIDASE_2"/>
    <property type="match status" value="1"/>
</dbReference>
<dbReference type="Pfam" id="PF00141">
    <property type="entry name" value="peroxidase"/>
    <property type="match status" value="1"/>
</dbReference>
<dbReference type="InterPro" id="IPR044831">
    <property type="entry name" value="Ccp1-like"/>
</dbReference>
<protein>
    <recommendedName>
        <fullName evidence="11">Cytochrome c peroxidase, mitochondrial</fullName>
        <ecNumber evidence="10">1.11.1.5</ecNumber>
    </recommendedName>
</protein>
<evidence type="ECO:0000256" key="9">
    <source>
        <dbReference type="ARBA" id="ARBA00023128"/>
    </source>
</evidence>
<keyword evidence="3" id="KW-0575">Peroxidase</keyword>
<evidence type="ECO:0000256" key="6">
    <source>
        <dbReference type="ARBA" id="ARBA00022946"/>
    </source>
</evidence>
<dbReference type="PROSITE" id="PS50873">
    <property type="entry name" value="PEROXIDASE_4"/>
    <property type="match status" value="1"/>
</dbReference>
<dbReference type="Gene3D" id="1.10.520.10">
    <property type="match status" value="1"/>
</dbReference>
<dbReference type="GO" id="GO:0020037">
    <property type="term" value="F:heme binding"/>
    <property type="evidence" value="ECO:0007669"/>
    <property type="project" value="InterPro"/>
</dbReference>
<dbReference type="InterPro" id="IPR019794">
    <property type="entry name" value="Peroxidases_AS"/>
</dbReference>
<keyword evidence="8" id="KW-0408">Iron</keyword>
<evidence type="ECO:0000256" key="13">
    <source>
        <dbReference type="RuleBase" id="RU004241"/>
    </source>
</evidence>
<dbReference type="AlphaFoldDB" id="A0A7S1XUV8"/>
<dbReference type="InterPro" id="IPR019793">
    <property type="entry name" value="Peroxidases_heam-ligand_BS"/>
</dbReference>
<dbReference type="GO" id="GO:0004130">
    <property type="term" value="F:cytochrome-c peroxidase activity"/>
    <property type="evidence" value="ECO:0007669"/>
    <property type="project" value="UniProtKB-EC"/>
</dbReference>
<dbReference type="EMBL" id="HBGJ01028068">
    <property type="protein sequence ID" value="CAD9259497.1"/>
    <property type="molecule type" value="Transcribed_RNA"/>
</dbReference>
<comment type="subcellular location">
    <subcellularLocation>
        <location evidence="2">Mitochondrion intermembrane space</location>
    </subcellularLocation>
    <subcellularLocation>
        <location evidence="1">Mitochondrion matrix</location>
    </subcellularLocation>
</comment>
<keyword evidence="9" id="KW-0496">Mitochondrion</keyword>
<gene>
    <name evidence="16" type="ORF">PPAR1163_LOCUS17871</name>
</gene>
<feature type="region of interest" description="Disordered" evidence="14">
    <location>
        <begin position="142"/>
        <end position="169"/>
    </location>
</feature>
<dbReference type="InterPro" id="IPR002016">
    <property type="entry name" value="Haem_peroxidase"/>
</dbReference>
<evidence type="ECO:0000256" key="1">
    <source>
        <dbReference type="ARBA" id="ARBA00004305"/>
    </source>
</evidence>
<dbReference type="InterPro" id="IPR002207">
    <property type="entry name" value="Peroxidase_I"/>
</dbReference>
<keyword evidence="4" id="KW-0349">Heme</keyword>
<dbReference type="GO" id="GO:0005758">
    <property type="term" value="C:mitochondrial intermembrane space"/>
    <property type="evidence" value="ECO:0007669"/>
    <property type="project" value="UniProtKB-SubCell"/>
</dbReference>
<dbReference type="GO" id="GO:0042744">
    <property type="term" value="P:hydrogen peroxide catabolic process"/>
    <property type="evidence" value="ECO:0007669"/>
    <property type="project" value="TreeGrafter"/>
</dbReference>
<evidence type="ECO:0000256" key="14">
    <source>
        <dbReference type="SAM" id="MobiDB-lite"/>
    </source>
</evidence>
<dbReference type="GO" id="GO:0000302">
    <property type="term" value="P:response to reactive oxygen species"/>
    <property type="evidence" value="ECO:0007669"/>
    <property type="project" value="TreeGrafter"/>
</dbReference>
<evidence type="ECO:0000256" key="4">
    <source>
        <dbReference type="ARBA" id="ARBA00022617"/>
    </source>
</evidence>
<sequence>MFRSVRTLASRTPVFAAGSSLALGAVMATCGDEASPAAVKDDIKAIIEADEAKRGDGTSLAGTFVRLAWHASGTYSVKDKTGGSNGATMRFEPESAWGANAGLGVARDALEPLKAKYPSMSYADLWTLSGVASVEYMGGPTTPWRAGRTDSGAPTTVPDGRLPNADMGQPGKTIAHIRDIFGRMGFSDREMVALIGAHAVGRCHTDASGYWGPWTFAETTFSNEYFRLLIEEKWTIKTTHNGKAWNGPEQFEDPTGKLMMLPSDYAFVQDAAFRKWVEAYAADEELFFKDFAAAFGKLMELGVPFPGAGGGGLASILSFLKSLIGL</sequence>
<proteinExistence type="inferred from homology"/>
<evidence type="ECO:0000256" key="8">
    <source>
        <dbReference type="ARBA" id="ARBA00023004"/>
    </source>
</evidence>